<dbReference type="AlphaFoldDB" id="A0A0R3T7S1"/>
<dbReference type="STRING" id="102285.A0A0R3T7S1"/>
<name>A0A0R3T7S1_RODNA</name>
<dbReference type="PROSITE" id="PS50297">
    <property type="entry name" value="ANK_REP_REGION"/>
    <property type="match status" value="1"/>
</dbReference>
<proteinExistence type="predicted"/>
<dbReference type="SMART" id="SM00248">
    <property type="entry name" value="ANK"/>
    <property type="match status" value="2"/>
</dbReference>
<evidence type="ECO:0000256" key="2">
    <source>
        <dbReference type="ARBA" id="ARBA00023043"/>
    </source>
</evidence>
<gene>
    <name evidence="4" type="ORF">HNAJ_LOCUS3108</name>
</gene>
<dbReference type="SUPFAM" id="SSF48403">
    <property type="entry name" value="Ankyrin repeat"/>
    <property type="match status" value="1"/>
</dbReference>
<dbReference type="PANTHER" id="PTHR24126">
    <property type="entry name" value="ANKYRIN REPEAT, PH AND SEC7 DOMAIN CONTAINING PROTEIN SECG-RELATED"/>
    <property type="match status" value="1"/>
</dbReference>
<dbReference type="PROSITE" id="PS50088">
    <property type="entry name" value="ANK_REPEAT"/>
    <property type="match status" value="1"/>
</dbReference>
<sequence length="79" mass="8475">MIYVDPACQLFHLAAASGSVENLKTLLAFMPTINLNSCDDVGCTALHKAASGGHREIIHFLIYHGAQVDAQEYLVSASN</sequence>
<dbReference type="Proteomes" id="UP000278807">
    <property type="component" value="Unassembled WGS sequence"/>
</dbReference>
<dbReference type="OrthoDB" id="6235521at2759"/>
<evidence type="ECO:0000313" key="4">
    <source>
        <dbReference type="EMBL" id="VDN98967.1"/>
    </source>
</evidence>
<dbReference type="Pfam" id="PF13637">
    <property type="entry name" value="Ank_4"/>
    <property type="match status" value="1"/>
</dbReference>
<organism evidence="6">
    <name type="scientific">Rodentolepis nana</name>
    <name type="common">Dwarf tapeworm</name>
    <name type="synonym">Hymenolepis nana</name>
    <dbReference type="NCBI Taxonomy" id="102285"/>
    <lineage>
        <taxon>Eukaryota</taxon>
        <taxon>Metazoa</taxon>
        <taxon>Spiralia</taxon>
        <taxon>Lophotrochozoa</taxon>
        <taxon>Platyhelminthes</taxon>
        <taxon>Cestoda</taxon>
        <taxon>Eucestoda</taxon>
        <taxon>Cyclophyllidea</taxon>
        <taxon>Hymenolepididae</taxon>
        <taxon>Rodentolepis</taxon>
    </lineage>
</organism>
<keyword evidence="5" id="KW-1185">Reference proteome</keyword>
<feature type="repeat" description="ANK" evidence="3">
    <location>
        <begin position="41"/>
        <end position="73"/>
    </location>
</feature>
<evidence type="ECO:0000313" key="5">
    <source>
        <dbReference type="Proteomes" id="UP000278807"/>
    </source>
</evidence>
<accession>A0A0R3T7S1</accession>
<keyword evidence="2 3" id="KW-0040">ANK repeat</keyword>
<evidence type="ECO:0000313" key="6">
    <source>
        <dbReference type="WBParaSite" id="HNAJ_0000310901-mRNA-1"/>
    </source>
</evidence>
<reference evidence="6" key="1">
    <citation type="submission" date="2017-02" db="UniProtKB">
        <authorList>
            <consortium name="WormBaseParasite"/>
        </authorList>
    </citation>
    <scope>IDENTIFICATION</scope>
</reference>
<dbReference type="WBParaSite" id="HNAJ_0000310901-mRNA-1">
    <property type="protein sequence ID" value="HNAJ_0000310901-mRNA-1"/>
    <property type="gene ID" value="HNAJ_0000310901"/>
</dbReference>
<dbReference type="EMBL" id="UZAE01001715">
    <property type="protein sequence ID" value="VDN98967.1"/>
    <property type="molecule type" value="Genomic_DNA"/>
</dbReference>
<evidence type="ECO:0000256" key="3">
    <source>
        <dbReference type="PROSITE-ProRule" id="PRU00023"/>
    </source>
</evidence>
<dbReference type="InterPro" id="IPR002110">
    <property type="entry name" value="Ankyrin_rpt"/>
</dbReference>
<dbReference type="Gene3D" id="1.25.40.20">
    <property type="entry name" value="Ankyrin repeat-containing domain"/>
    <property type="match status" value="1"/>
</dbReference>
<reference evidence="4 5" key="2">
    <citation type="submission" date="2018-11" db="EMBL/GenBank/DDBJ databases">
        <authorList>
            <consortium name="Pathogen Informatics"/>
        </authorList>
    </citation>
    <scope>NUCLEOTIDE SEQUENCE [LARGE SCALE GENOMIC DNA]</scope>
</reference>
<keyword evidence="1" id="KW-0677">Repeat</keyword>
<protein>
    <submittedName>
        <fullName evidence="6">ANK_REP_REGION domain-containing protein</fullName>
    </submittedName>
</protein>
<dbReference type="InterPro" id="IPR036770">
    <property type="entry name" value="Ankyrin_rpt-contain_sf"/>
</dbReference>
<evidence type="ECO:0000256" key="1">
    <source>
        <dbReference type="ARBA" id="ARBA00022737"/>
    </source>
</evidence>
<dbReference type="PANTHER" id="PTHR24126:SF14">
    <property type="entry name" value="ANK_REP_REGION DOMAIN-CONTAINING PROTEIN"/>
    <property type="match status" value="1"/>
</dbReference>